<feature type="transmembrane region" description="Helical" evidence="3">
    <location>
        <begin position="314"/>
        <end position="333"/>
    </location>
</feature>
<feature type="transmembrane region" description="Helical" evidence="3">
    <location>
        <begin position="192"/>
        <end position="212"/>
    </location>
</feature>
<dbReference type="Gene3D" id="1.10.3730.20">
    <property type="match status" value="1"/>
</dbReference>
<dbReference type="EMBL" id="JAEHOE010000063">
    <property type="protein sequence ID" value="KAG2490305.1"/>
    <property type="molecule type" value="Genomic_DNA"/>
</dbReference>
<feature type="domain" description="EamA" evidence="4">
    <location>
        <begin position="52"/>
        <end position="172"/>
    </location>
</feature>
<keyword evidence="3" id="KW-0472">Membrane</keyword>
<feature type="transmembrane region" description="Helical" evidence="3">
    <location>
        <begin position="233"/>
        <end position="253"/>
    </location>
</feature>
<organism evidence="5 6">
    <name type="scientific">Edaphochlamys debaryana</name>
    <dbReference type="NCBI Taxonomy" id="47281"/>
    <lineage>
        <taxon>Eukaryota</taxon>
        <taxon>Viridiplantae</taxon>
        <taxon>Chlorophyta</taxon>
        <taxon>core chlorophytes</taxon>
        <taxon>Chlorophyceae</taxon>
        <taxon>CS clade</taxon>
        <taxon>Chlamydomonadales</taxon>
        <taxon>Chlamydomonadales incertae sedis</taxon>
        <taxon>Edaphochlamys</taxon>
    </lineage>
</organism>
<reference evidence="5" key="1">
    <citation type="journal article" date="2020" name="bioRxiv">
        <title>Comparative genomics of Chlamydomonas.</title>
        <authorList>
            <person name="Craig R.J."/>
            <person name="Hasan A.R."/>
            <person name="Ness R.W."/>
            <person name="Keightley P.D."/>
        </authorList>
    </citation>
    <scope>NUCLEOTIDE SEQUENCE</scope>
    <source>
        <strain evidence="5">CCAP 11/70</strain>
    </source>
</reference>
<keyword evidence="3" id="KW-0812">Transmembrane</keyword>
<proteinExistence type="inferred from homology"/>
<dbReference type="AlphaFoldDB" id="A0A835XV16"/>
<feature type="transmembrane region" description="Helical" evidence="3">
    <location>
        <begin position="273"/>
        <end position="302"/>
    </location>
</feature>
<name>A0A835XV16_9CHLO</name>
<evidence type="ECO:0000313" key="5">
    <source>
        <dbReference type="EMBL" id="KAG2490305.1"/>
    </source>
</evidence>
<keyword evidence="6" id="KW-1185">Reference proteome</keyword>
<keyword evidence="3" id="KW-1133">Transmembrane helix</keyword>
<dbReference type="Pfam" id="PF00892">
    <property type="entry name" value="EamA"/>
    <property type="match status" value="1"/>
</dbReference>
<feature type="transmembrane region" description="Helical" evidence="3">
    <location>
        <begin position="101"/>
        <end position="125"/>
    </location>
</feature>
<comment type="caution">
    <text evidence="5">The sequence shown here is derived from an EMBL/GenBank/DDBJ whole genome shotgun (WGS) entry which is preliminary data.</text>
</comment>
<feature type="transmembrane region" description="Helical" evidence="3">
    <location>
        <begin position="156"/>
        <end position="177"/>
    </location>
</feature>
<feature type="transmembrane region" description="Helical" evidence="3">
    <location>
        <begin position="48"/>
        <end position="65"/>
    </location>
</feature>
<evidence type="ECO:0000259" key="4">
    <source>
        <dbReference type="Pfam" id="PF00892"/>
    </source>
</evidence>
<accession>A0A835XV16</accession>
<comment type="similarity">
    <text evidence="1">Belongs to the drug/metabolite transporter (DMT) superfamily. Plant drug/metabolite exporter (P-DME) (TC 2.A.7.4) family.</text>
</comment>
<protein>
    <recommendedName>
        <fullName evidence="4">EamA domain-containing protein</fullName>
    </recommendedName>
</protein>
<feature type="transmembrane region" description="Helical" evidence="3">
    <location>
        <begin position="131"/>
        <end position="149"/>
    </location>
</feature>
<dbReference type="PANTHER" id="PTHR13146">
    <property type="match status" value="1"/>
</dbReference>
<evidence type="ECO:0000256" key="3">
    <source>
        <dbReference type="SAM" id="Phobius"/>
    </source>
</evidence>
<feature type="region of interest" description="Disordered" evidence="2">
    <location>
        <begin position="382"/>
        <end position="420"/>
    </location>
</feature>
<sequence length="465" mass="49825">MVQLGQSASVSGLVLFGTTTSLLAKIVYELKSVGRDGEVKYFRKPWAMTSLMFVGMSFCLPMAYYQERKARKQRSSAEQLDPLLGSEEASSHPKRSHFKEVALLALPTAFDLIATILMNVGLLYVTASVYQMMRGAEMLFAAAFAITFLGRKLNRYHGLGIVCCVTGITLVGTSSILSGEGSSTHAVSPEQMLMGMGLIITSQAVQAAQLTFEDFFMADLNIPGNKIVGFEGVIGAVGTLAVMMPIAYFLPGPEGEGVHEDMLDTWVMIKNSGALQAVLLVDCAALLMYNISGMAVTGHLGAVFRTVLETMRTLFVWLVDLLLFYTPLGMGQLGESWSIYSWLQAAGFVVLVSGTLVYRHGDYEAQRRQLVEALAVHAADAPAEAEAAEEGGRPAHPHPHAHGPAAPLLVPAGPGASAAQPIDAGRASFRASQTIAAGSYSRSLTHGSYMGRSWARTHAATHEDD</sequence>
<feature type="compositionally biased region" description="Low complexity" evidence="2">
    <location>
        <begin position="402"/>
        <end position="419"/>
    </location>
</feature>
<dbReference type="SUPFAM" id="SSF103481">
    <property type="entry name" value="Multidrug resistance efflux transporter EmrE"/>
    <property type="match status" value="1"/>
</dbReference>
<evidence type="ECO:0000256" key="2">
    <source>
        <dbReference type="SAM" id="MobiDB-lite"/>
    </source>
</evidence>
<evidence type="ECO:0000256" key="1">
    <source>
        <dbReference type="ARBA" id="ARBA00007635"/>
    </source>
</evidence>
<gene>
    <name evidence="5" type="ORF">HYH03_011256</name>
</gene>
<feature type="transmembrane region" description="Helical" evidence="3">
    <location>
        <begin position="339"/>
        <end position="358"/>
    </location>
</feature>
<dbReference type="InterPro" id="IPR000620">
    <property type="entry name" value="EamA_dom"/>
</dbReference>
<evidence type="ECO:0000313" key="6">
    <source>
        <dbReference type="Proteomes" id="UP000612055"/>
    </source>
</evidence>
<dbReference type="PANTHER" id="PTHR13146:SF3">
    <property type="entry name" value="EAMA DOMAIN-CONTAINING PROTEIN"/>
    <property type="match status" value="1"/>
</dbReference>
<dbReference type="GO" id="GO:0016020">
    <property type="term" value="C:membrane"/>
    <property type="evidence" value="ECO:0007669"/>
    <property type="project" value="InterPro"/>
</dbReference>
<dbReference type="OrthoDB" id="29773at2759"/>
<dbReference type="InterPro" id="IPR037185">
    <property type="entry name" value="EmrE-like"/>
</dbReference>
<dbReference type="Proteomes" id="UP000612055">
    <property type="component" value="Unassembled WGS sequence"/>
</dbReference>